<sequence>MTESMVLPQTSDLFNAFPKNIFTFHEFVLTTSKFESRVRPILKFTRRKGRALFLRGYEPFILRKTTKYVGTLIGDGQTNRPDKGKMERKMSIPGEGRGQNPFNSCPLFQFSWHYPCATSTLNGGHGHGHGHLPFTLE</sequence>
<keyword evidence="3" id="KW-1185">Reference proteome</keyword>
<dbReference type="AlphaFoldDB" id="A0A238BY42"/>
<accession>A0A238BY42</accession>
<gene>
    <name evidence="2" type="ORF">X798_03080</name>
</gene>
<feature type="compositionally biased region" description="Basic and acidic residues" evidence="1">
    <location>
        <begin position="80"/>
        <end position="90"/>
    </location>
</feature>
<dbReference type="EMBL" id="KZ269990">
    <property type="protein sequence ID" value="OZC09974.1"/>
    <property type="molecule type" value="Genomic_DNA"/>
</dbReference>
<evidence type="ECO:0000256" key="1">
    <source>
        <dbReference type="SAM" id="MobiDB-lite"/>
    </source>
</evidence>
<evidence type="ECO:0000313" key="3">
    <source>
        <dbReference type="Proteomes" id="UP000242913"/>
    </source>
</evidence>
<reference evidence="2 3" key="1">
    <citation type="submission" date="2015-12" db="EMBL/GenBank/DDBJ databases">
        <title>Draft genome of the nematode, Onchocerca flexuosa.</title>
        <authorList>
            <person name="Mitreva M."/>
        </authorList>
    </citation>
    <scope>NUCLEOTIDE SEQUENCE [LARGE SCALE GENOMIC DNA]</scope>
    <source>
        <strain evidence="2">Red Deer</strain>
    </source>
</reference>
<name>A0A238BY42_9BILA</name>
<organism evidence="2 3">
    <name type="scientific">Onchocerca flexuosa</name>
    <dbReference type="NCBI Taxonomy" id="387005"/>
    <lineage>
        <taxon>Eukaryota</taxon>
        <taxon>Metazoa</taxon>
        <taxon>Ecdysozoa</taxon>
        <taxon>Nematoda</taxon>
        <taxon>Chromadorea</taxon>
        <taxon>Rhabditida</taxon>
        <taxon>Spirurina</taxon>
        <taxon>Spiruromorpha</taxon>
        <taxon>Filarioidea</taxon>
        <taxon>Onchocercidae</taxon>
        <taxon>Onchocerca</taxon>
    </lineage>
</organism>
<feature type="region of interest" description="Disordered" evidence="1">
    <location>
        <begin position="73"/>
        <end position="98"/>
    </location>
</feature>
<protein>
    <submittedName>
        <fullName evidence="2">Uncharacterized protein</fullName>
    </submittedName>
</protein>
<evidence type="ECO:0000313" key="2">
    <source>
        <dbReference type="EMBL" id="OZC09974.1"/>
    </source>
</evidence>
<dbReference type="Proteomes" id="UP000242913">
    <property type="component" value="Unassembled WGS sequence"/>
</dbReference>
<proteinExistence type="predicted"/>